<dbReference type="InterPro" id="IPR004474">
    <property type="entry name" value="LytR_CpsA_psr"/>
</dbReference>
<keyword evidence="5" id="KW-1185">Reference proteome</keyword>
<dbReference type="Pfam" id="PF13399">
    <property type="entry name" value="LytR_C"/>
    <property type="match status" value="1"/>
</dbReference>
<evidence type="ECO:0000259" key="2">
    <source>
        <dbReference type="Pfam" id="PF03816"/>
    </source>
</evidence>
<comment type="caution">
    <text evidence="4">The sequence shown here is derived from an EMBL/GenBank/DDBJ whole genome shotgun (WGS) entry which is preliminary data.</text>
</comment>
<evidence type="ECO:0000313" key="4">
    <source>
        <dbReference type="EMBL" id="RIH93134.1"/>
    </source>
</evidence>
<dbReference type="Gene3D" id="3.40.630.190">
    <property type="entry name" value="LCP protein"/>
    <property type="match status" value="1"/>
</dbReference>
<sequence length="418" mass="45760">MFIRLGRVLLALVLLAGLAGAGWTYRLVHTVSGGASVGDLVRVVREPEGLFPQTRVNLLIVGKDYNYTPQGIAYSKNSRSDTIMLLSLDLQGRQAAAVSIPRDTYVKAPDGIVGKINGTFARGGVELLKQTLERTFDLKIDHYVVLKDTAVKNIVDALGGVWVETLDAMRYDDSWGHLHVNLPKGRQFIHGEQAVGFVRFRKPNEGAPPSKEEGDIRRTERQQQLLRAMAERALEPENLLRLDQIANVALGEVETDLTRPQIMAIAARMGRTALSNFHSVTLPGNGGTYGGAYFYYLDRERSQALVDWLLKGDPTAGNRLVEVSVLNASNRGGAARAAAGWLRQQGYSIQRTDTAPKRQETSILIYKQAALEPQAKAIGKLLQVQDIVKSPDYPVGGDVVLLVGNDLGAAALERWANQ</sequence>
<reference evidence="4 5" key="1">
    <citation type="submission" date="2018-08" db="EMBL/GenBank/DDBJ databases">
        <title>Meiothermus granaticius genome AF-68 sequencing project.</title>
        <authorList>
            <person name="Da Costa M.S."/>
            <person name="Albuquerque L."/>
            <person name="Raposo P."/>
            <person name="Froufe H.J.C."/>
            <person name="Barroso C.S."/>
            <person name="Egas C."/>
        </authorList>
    </citation>
    <scope>NUCLEOTIDE SEQUENCE [LARGE SCALE GENOMIC DNA]</scope>
    <source>
        <strain evidence="4 5">AF-68</strain>
    </source>
</reference>
<dbReference type="PANTHER" id="PTHR33392">
    <property type="entry name" value="POLYISOPRENYL-TEICHOIC ACID--PEPTIDOGLYCAN TEICHOIC ACID TRANSFERASE TAGU"/>
    <property type="match status" value="1"/>
</dbReference>
<dbReference type="InterPro" id="IPR050922">
    <property type="entry name" value="LytR/CpsA/Psr_CW_biosynth"/>
</dbReference>
<evidence type="ECO:0000259" key="3">
    <source>
        <dbReference type="Pfam" id="PF13399"/>
    </source>
</evidence>
<proteinExistence type="inferred from homology"/>
<accession>A0A399F911</accession>
<evidence type="ECO:0000256" key="1">
    <source>
        <dbReference type="ARBA" id="ARBA00006068"/>
    </source>
</evidence>
<dbReference type="AlphaFoldDB" id="A0A399F911"/>
<protein>
    <submittedName>
        <fullName evidence="4">Transcriptional regulator LytR</fullName>
    </submittedName>
</protein>
<organism evidence="4 5">
    <name type="scientific">Meiothermus granaticius NBRC 107808</name>
    <dbReference type="NCBI Taxonomy" id="1227551"/>
    <lineage>
        <taxon>Bacteria</taxon>
        <taxon>Thermotogati</taxon>
        <taxon>Deinococcota</taxon>
        <taxon>Deinococci</taxon>
        <taxon>Thermales</taxon>
        <taxon>Thermaceae</taxon>
        <taxon>Meiothermus</taxon>
    </lineage>
</organism>
<dbReference type="Gene3D" id="3.30.70.2390">
    <property type="match status" value="1"/>
</dbReference>
<gene>
    <name evidence="4" type="primary">lytR</name>
    <name evidence="4" type="ORF">Mgrana_00932</name>
</gene>
<dbReference type="NCBIfam" id="TIGR00350">
    <property type="entry name" value="lytR_cpsA_psr"/>
    <property type="match status" value="1"/>
</dbReference>
<dbReference type="InterPro" id="IPR027381">
    <property type="entry name" value="LytR/CpsA/Psr_C"/>
</dbReference>
<evidence type="ECO:0000313" key="5">
    <source>
        <dbReference type="Proteomes" id="UP000266178"/>
    </source>
</evidence>
<name>A0A399F911_9DEIN</name>
<feature type="domain" description="LytR/CpsA/Psr regulator C-terminal" evidence="3">
    <location>
        <begin position="321"/>
        <end position="406"/>
    </location>
</feature>
<dbReference type="PANTHER" id="PTHR33392:SF6">
    <property type="entry name" value="POLYISOPRENYL-TEICHOIC ACID--PEPTIDOGLYCAN TEICHOIC ACID TRANSFERASE TAGU"/>
    <property type="match status" value="1"/>
</dbReference>
<feature type="domain" description="Cell envelope-related transcriptional attenuator" evidence="2">
    <location>
        <begin position="79"/>
        <end position="233"/>
    </location>
</feature>
<dbReference type="EMBL" id="QWLB01000009">
    <property type="protein sequence ID" value="RIH93134.1"/>
    <property type="molecule type" value="Genomic_DNA"/>
</dbReference>
<comment type="similarity">
    <text evidence="1">Belongs to the LytR/CpsA/Psr (LCP) family.</text>
</comment>
<dbReference type="Pfam" id="PF03816">
    <property type="entry name" value="LytR_cpsA_psr"/>
    <property type="match status" value="1"/>
</dbReference>
<dbReference type="Proteomes" id="UP000266178">
    <property type="component" value="Unassembled WGS sequence"/>
</dbReference>